<protein>
    <submittedName>
        <fullName evidence="1">Extracellular solute-binding protein</fullName>
    </submittedName>
</protein>
<dbReference type="InterPro" id="IPR006059">
    <property type="entry name" value="SBP"/>
</dbReference>
<dbReference type="Pfam" id="PF01547">
    <property type="entry name" value="SBP_bac_1"/>
    <property type="match status" value="1"/>
</dbReference>
<organism evidence="1 2">
    <name type="scientific">Paenibacillus residui</name>
    <dbReference type="NCBI Taxonomy" id="629724"/>
    <lineage>
        <taxon>Bacteria</taxon>
        <taxon>Bacillati</taxon>
        <taxon>Bacillota</taxon>
        <taxon>Bacilli</taxon>
        <taxon>Bacillales</taxon>
        <taxon>Paenibacillaceae</taxon>
        <taxon>Paenibacillus</taxon>
    </lineage>
</organism>
<dbReference type="Gene3D" id="3.40.190.10">
    <property type="entry name" value="Periplasmic binding protein-like II"/>
    <property type="match status" value="1"/>
</dbReference>
<sequence>MFDLFGIEYPTKEITWYEALELAKQMTGERNGQKYTGLVFDEPKIPLEQWAVNPVDPDTDEVLLTKEPAFRKYYDLMRQYYSIPGIMDVGVEGNLFYQGFAAMNAGWSATLLGDWGDLEGNKGKIEIAPVPTWPELPGVHPYLTTTPMMIMKESKHVNEAFAVLLEYVSEENRLRISRKAGSGSVLQNKDVLSQYGADVPSYVGKNVDAFYEWTPAELERQSQWDRLVDYKIDDFAKSDDDVITFLRKLQEELEVKIKDEKAKQE</sequence>
<accession>A0ABW3DEG3</accession>
<dbReference type="EMBL" id="JBHTIU010000047">
    <property type="protein sequence ID" value="MFD0870425.1"/>
    <property type="molecule type" value="Genomic_DNA"/>
</dbReference>
<keyword evidence="2" id="KW-1185">Reference proteome</keyword>
<dbReference type="SUPFAM" id="SSF53850">
    <property type="entry name" value="Periplasmic binding protein-like II"/>
    <property type="match status" value="1"/>
</dbReference>
<evidence type="ECO:0000313" key="1">
    <source>
        <dbReference type="EMBL" id="MFD0870425.1"/>
    </source>
</evidence>
<proteinExistence type="predicted"/>
<dbReference type="RefSeq" id="WP_379289114.1">
    <property type="nucleotide sequence ID" value="NZ_JBHTIU010000047.1"/>
</dbReference>
<dbReference type="Proteomes" id="UP001597120">
    <property type="component" value="Unassembled WGS sequence"/>
</dbReference>
<evidence type="ECO:0000313" key="2">
    <source>
        <dbReference type="Proteomes" id="UP001597120"/>
    </source>
</evidence>
<comment type="caution">
    <text evidence="1">The sequence shown here is derived from an EMBL/GenBank/DDBJ whole genome shotgun (WGS) entry which is preliminary data.</text>
</comment>
<name>A0ABW3DEG3_9BACL</name>
<reference evidence="2" key="1">
    <citation type="journal article" date="2019" name="Int. J. Syst. Evol. Microbiol.">
        <title>The Global Catalogue of Microorganisms (GCM) 10K type strain sequencing project: providing services to taxonomists for standard genome sequencing and annotation.</title>
        <authorList>
            <consortium name="The Broad Institute Genomics Platform"/>
            <consortium name="The Broad Institute Genome Sequencing Center for Infectious Disease"/>
            <person name="Wu L."/>
            <person name="Ma J."/>
        </authorList>
    </citation>
    <scope>NUCLEOTIDE SEQUENCE [LARGE SCALE GENOMIC DNA]</scope>
    <source>
        <strain evidence="2">CCUG 57263</strain>
    </source>
</reference>
<gene>
    <name evidence="1" type="ORF">ACFQ03_14815</name>
</gene>